<dbReference type="RefSeq" id="WP_377426257.1">
    <property type="nucleotide sequence ID" value="NZ_JBHSPR010000020.1"/>
</dbReference>
<keyword evidence="3" id="KW-1185">Reference proteome</keyword>
<proteinExistence type="predicted"/>
<evidence type="ECO:0000313" key="2">
    <source>
        <dbReference type="EMBL" id="MFC6019829.1"/>
    </source>
</evidence>
<dbReference type="Gene3D" id="2.40.350.10">
    <property type="entry name" value="SO1590-like"/>
    <property type="match status" value="1"/>
</dbReference>
<name>A0ABW1KDX5_9ACTN</name>
<dbReference type="InterPro" id="IPR023159">
    <property type="entry name" value="SO1590-like_sf"/>
</dbReference>
<dbReference type="SUPFAM" id="SSF159238">
    <property type="entry name" value="SO1590-like"/>
    <property type="match status" value="1"/>
</dbReference>
<evidence type="ECO:0000313" key="3">
    <source>
        <dbReference type="Proteomes" id="UP001596203"/>
    </source>
</evidence>
<comment type="caution">
    <text evidence="2">The sequence shown here is derived from an EMBL/GenBank/DDBJ whole genome shotgun (WGS) entry which is preliminary data.</text>
</comment>
<reference evidence="3" key="1">
    <citation type="journal article" date="2019" name="Int. J. Syst. Evol. Microbiol.">
        <title>The Global Catalogue of Microorganisms (GCM) 10K type strain sequencing project: providing services to taxonomists for standard genome sequencing and annotation.</title>
        <authorList>
            <consortium name="The Broad Institute Genomics Platform"/>
            <consortium name="The Broad Institute Genome Sequencing Center for Infectious Disease"/>
            <person name="Wu L."/>
            <person name="Ma J."/>
        </authorList>
    </citation>
    <scope>NUCLEOTIDE SEQUENCE [LARGE SCALE GENOMIC DNA]</scope>
    <source>
        <strain evidence="3">ZS-35-S2</strain>
    </source>
</reference>
<organism evidence="2 3">
    <name type="scientific">Plantactinospora solaniradicis</name>
    <dbReference type="NCBI Taxonomy" id="1723736"/>
    <lineage>
        <taxon>Bacteria</taxon>
        <taxon>Bacillati</taxon>
        <taxon>Actinomycetota</taxon>
        <taxon>Actinomycetes</taxon>
        <taxon>Micromonosporales</taxon>
        <taxon>Micromonosporaceae</taxon>
        <taxon>Plantactinospora</taxon>
    </lineage>
</organism>
<accession>A0ABW1KDX5</accession>
<dbReference type="Proteomes" id="UP001596203">
    <property type="component" value="Unassembled WGS sequence"/>
</dbReference>
<protein>
    <submittedName>
        <fullName evidence="2">DUF3224 domain-containing protein</fullName>
    </submittedName>
</protein>
<dbReference type="InterPro" id="IPR021607">
    <property type="entry name" value="DUF3224"/>
</dbReference>
<dbReference type="EMBL" id="JBHSPR010000020">
    <property type="protein sequence ID" value="MFC6019829.1"/>
    <property type="molecule type" value="Genomic_DNA"/>
</dbReference>
<gene>
    <name evidence="2" type="ORF">ACFP2T_26940</name>
</gene>
<evidence type="ECO:0000256" key="1">
    <source>
        <dbReference type="SAM" id="MobiDB-lite"/>
    </source>
</evidence>
<dbReference type="Pfam" id="PF11528">
    <property type="entry name" value="DUF3224"/>
    <property type="match status" value="1"/>
</dbReference>
<feature type="compositionally biased region" description="Basic residues" evidence="1">
    <location>
        <begin position="1"/>
        <end position="10"/>
    </location>
</feature>
<sequence length="88" mass="9606">MERSHDRHHHVANDPGRVRDRQLGRSLLRRAGRRPEADRVVIRMVYRGALAGTGIAEVLTAQGATGAGYVASERIHAMLGGRQGTLVI</sequence>
<feature type="region of interest" description="Disordered" evidence="1">
    <location>
        <begin position="1"/>
        <end position="35"/>
    </location>
</feature>